<dbReference type="OrthoDB" id="3323621at2"/>
<feature type="compositionally biased region" description="Gly residues" evidence="1">
    <location>
        <begin position="441"/>
        <end position="450"/>
    </location>
</feature>
<dbReference type="InterPro" id="IPR011990">
    <property type="entry name" value="TPR-like_helical_dom_sf"/>
</dbReference>
<dbReference type="KEGG" id="stri:C7M71_008780"/>
<dbReference type="Gene3D" id="1.25.40.10">
    <property type="entry name" value="Tetratricopeptide repeat domain"/>
    <property type="match status" value="1"/>
</dbReference>
<organism evidence="2 3">
    <name type="scientific">Peterkaempfera bronchialis</name>
    <dbReference type="NCBI Taxonomy" id="2126346"/>
    <lineage>
        <taxon>Bacteria</taxon>
        <taxon>Bacillati</taxon>
        <taxon>Actinomycetota</taxon>
        <taxon>Actinomycetes</taxon>
        <taxon>Kitasatosporales</taxon>
        <taxon>Streptomycetaceae</taxon>
        <taxon>Peterkaempfera</taxon>
    </lineage>
</organism>
<dbReference type="SUPFAM" id="SSF48452">
    <property type="entry name" value="TPR-like"/>
    <property type="match status" value="1"/>
</dbReference>
<evidence type="ECO:0008006" key="4">
    <source>
        <dbReference type="Google" id="ProtNLM"/>
    </source>
</evidence>
<evidence type="ECO:0000256" key="1">
    <source>
        <dbReference type="SAM" id="MobiDB-lite"/>
    </source>
</evidence>
<keyword evidence="3" id="KW-1185">Reference proteome</keyword>
<proteinExistence type="predicted"/>
<feature type="region of interest" description="Disordered" evidence="1">
    <location>
        <begin position="430"/>
        <end position="450"/>
    </location>
</feature>
<protein>
    <recommendedName>
        <fullName evidence="4">Transcriptional regulator</fullName>
    </recommendedName>
</protein>
<dbReference type="EMBL" id="CP031264">
    <property type="protein sequence ID" value="AXI77523.1"/>
    <property type="molecule type" value="Genomic_DNA"/>
</dbReference>
<evidence type="ECO:0000313" key="2">
    <source>
        <dbReference type="EMBL" id="AXI77523.1"/>
    </source>
</evidence>
<evidence type="ECO:0000313" key="3">
    <source>
        <dbReference type="Proteomes" id="UP000249340"/>
    </source>
</evidence>
<sequence>MADLSPRQNDELVRILSHLDWGPERLAAEVNAVVGDQAAINRTTPYHWRDRGRVPRPPYDQVVCEVLSRALGIAVTYQQLWAAMGPGRGARTLSARLLTDDWTPEFARAALADATAGAPVRLQRPADLFRPDGLRLVARHWAGSDSPPPVGTGPLPVGPSHVAELRGTSDSKHRLELSFGGGLVLESARRELGVLVKLLELGAYDEATGRELYGVAARLARLAGWAAADACDEVTAQRCFVAALRAAHVSGDVRMGASVIGCLAAQATFLPNLEREAVTLVGMALEAAGSAHTAAERALQYGRMARALGRLGERPAAEAAADRALAEIGPEGDPQERADLHRMLGECFLFLGVRQRARRHLEAAVAGIAPEQARARALALVRLAECCLLDGRPEAAEQAADRARGLAAGMLSIRVATALKEFDAALRAPRTERRAAPAEGRAGGGAPAVP</sequence>
<dbReference type="RefSeq" id="WP_114914265.1">
    <property type="nucleotide sequence ID" value="NZ_CP031264.1"/>
</dbReference>
<reference evidence="3" key="1">
    <citation type="submission" date="2018-07" db="EMBL/GenBank/DDBJ databases">
        <title>Streptacidiphilus bronchialis DSM 106435 chromosome.</title>
        <authorList>
            <person name="Batra D."/>
            <person name="Gulvik C.A."/>
        </authorList>
    </citation>
    <scope>NUCLEOTIDE SEQUENCE [LARGE SCALE GENOMIC DNA]</scope>
    <source>
        <strain evidence="3">DSM 106435</strain>
    </source>
</reference>
<dbReference type="Proteomes" id="UP000249340">
    <property type="component" value="Chromosome"/>
</dbReference>
<accession>A0A345SUW8</accession>
<name>A0A345SUW8_9ACTN</name>
<gene>
    <name evidence="2" type="ORF">C7M71_008780</name>
</gene>
<dbReference type="AlphaFoldDB" id="A0A345SUW8"/>